<reference evidence="6 7" key="1">
    <citation type="submission" date="2023-08" db="EMBL/GenBank/DDBJ databases">
        <title>A Necator americanus chromosomal reference genome.</title>
        <authorList>
            <person name="Ilik V."/>
            <person name="Petrzelkova K.J."/>
            <person name="Pardy F."/>
            <person name="Fuh T."/>
            <person name="Niatou-Singa F.S."/>
            <person name="Gouil Q."/>
            <person name="Baker L."/>
            <person name="Ritchie M.E."/>
            <person name="Jex A.R."/>
            <person name="Gazzola D."/>
            <person name="Li H."/>
            <person name="Toshio Fujiwara R."/>
            <person name="Zhan B."/>
            <person name="Aroian R.V."/>
            <person name="Pafco B."/>
            <person name="Schwarz E.M."/>
        </authorList>
    </citation>
    <scope>NUCLEOTIDE SEQUENCE [LARGE SCALE GENOMIC DNA]</scope>
    <source>
        <strain evidence="6 7">Aroian</strain>
        <tissue evidence="6">Whole animal</tissue>
    </source>
</reference>
<name>A0ABR1DE11_NECAM</name>
<feature type="transmembrane region" description="Helical" evidence="5">
    <location>
        <begin position="741"/>
        <end position="763"/>
    </location>
</feature>
<dbReference type="InterPro" id="IPR000276">
    <property type="entry name" value="GPCR_Rhodpsn"/>
</dbReference>
<feature type="transmembrane region" description="Helical" evidence="5">
    <location>
        <begin position="775"/>
        <end position="794"/>
    </location>
</feature>
<keyword evidence="7" id="KW-1185">Reference proteome</keyword>
<keyword evidence="2 5" id="KW-0812">Transmembrane</keyword>
<feature type="transmembrane region" description="Helical" evidence="5">
    <location>
        <begin position="162"/>
        <end position="182"/>
    </location>
</feature>
<organism evidence="6 7">
    <name type="scientific">Necator americanus</name>
    <name type="common">Human hookworm</name>
    <dbReference type="NCBI Taxonomy" id="51031"/>
    <lineage>
        <taxon>Eukaryota</taxon>
        <taxon>Metazoa</taxon>
        <taxon>Ecdysozoa</taxon>
        <taxon>Nematoda</taxon>
        <taxon>Chromadorea</taxon>
        <taxon>Rhabditida</taxon>
        <taxon>Rhabditina</taxon>
        <taxon>Rhabditomorpha</taxon>
        <taxon>Strongyloidea</taxon>
        <taxon>Ancylostomatidae</taxon>
        <taxon>Bunostominae</taxon>
        <taxon>Necator</taxon>
    </lineage>
</organism>
<comment type="subcellular location">
    <subcellularLocation>
        <location evidence="1">Membrane</location>
    </subcellularLocation>
</comment>
<dbReference type="Pfam" id="PF10320">
    <property type="entry name" value="7TM_GPCR_Srsx"/>
    <property type="match status" value="3"/>
</dbReference>
<proteinExistence type="predicted"/>
<sequence>MMYGSETWAAPSTVMERLDCTERKLLRRLLGYFWPRVCHNKDLYAEIYVVYRRPVDRLVQRVLRSSSGSSWKKPPGRKRKFWTEAVKEDLRTLGVDRQFRYRICRTLPYILALLAICTMYSLTVVIPGWIFADSAQIAFCNPPLGKSNACQELRKVIRRLKVIMIVFVLSWFFCILGVDVGYAMQFTPVTLSVWQSNMLESVDQCSHSNVLESGENNMKLGRIGRRLRSKHQGGSSGWDRGILCSVVLHTNILRLHLAFTRLSSSVHRAVVPYDLPGGEKHSLCPSRLRQLQDEDDCSPEPEGSSHCIEKGNEKVRLTAYTISHLIEISREYKVPLRLTSIDLKKAFDTVETEAAMEALENQGVPTPYIKKGLRQTDTISPKIFGATLENAMQGLEWNNMGVETSSISQAELMLPEFDETCKKIGLQLDLDKKMLLRKGWVSDAPFTLNGTNISECFSYVYLETWTFRKQEENVISVIERGTEMVMLGVSCFTQVEERIRSALLRHRLKIIDAATYAKESKMRYFASQCCTELLQQLQNSRQLILMATLEVVKYTVATEIFVFNVTKEAVFPAKLYDHRHDLDVLTAPEHLAESILFLELGFVQRPRYAREDDLSQCSASRQASSGELVNATFLLTVDTVMRKKCYYLIVPYIFAISQQAIMTLVIAVDLLLALLFPVWYRICRTLPYILALLAICTMYSLTVVIPGWIFADSAQIAFCNPPLGKSNACLELRKVIRRLKVIMIVFVLSWFVSILGVDVGYVMHFTPATLSVWQSNMVFFALLCYTQTFYVCIWRSQEYRAAFIEQLYLMSCRKPKPSVEATVFNSHASKVFKSPSNDPK</sequence>
<dbReference type="SUPFAM" id="SSF81321">
    <property type="entry name" value="Family A G protein-coupled receptor-like"/>
    <property type="match status" value="1"/>
</dbReference>
<dbReference type="InterPro" id="IPR019424">
    <property type="entry name" value="7TM_GPCR_Srsx"/>
</dbReference>
<keyword evidence="4 5" id="KW-0472">Membrane</keyword>
<dbReference type="Proteomes" id="UP001303046">
    <property type="component" value="Unassembled WGS sequence"/>
</dbReference>
<dbReference type="PANTHER" id="PTHR23360:SF37">
    <property type="entry name" value="G-PROTEIN COUPLED RECEPTORS FAMILY 1 PROFILE DOMAIN-CONTAINING PROTEIN"/>
    <property type="match status" value="1"/>
</dbReference>
<evidence type="ECO:0000256" key="1">
    <source>
        <dbReference type="ARBA" id="ARBA00004370"/>
    </source>
</evidence>
<feature type="transmembrane region" description="Helical" evidence="5">
    <location>
        <begin position="107"/>
        <end position="132"/>
    </location>
</feature>
<accession>A0ABR1DE11</accession>
<evidence type="ECO:0000313" key="7">
    <source>
        <dbReference type="Proteomes" id="UP001303046"/>
    </source>
</evidence>
<gene>
    <name evidence="6" type="primary">Necator_chrIV.g14330</name>
    <name evidence="6" type="ORF">RB195_001036</name>
</gene>
<evidence type="ECO:0000256" key="3">
    <source>
        <dbReference type="ARBA" id="ARBA00022989"/>
    </source>
</evidence>
<evidence type="ECO:0000256" key="2">
    <source>
        <dbReference type="ARBA" id="ARBA00022692"/>
    </source>
</evidence>
<keyword evidence="3 5" id="KW-1133">Transmembrane helix</keyword>
<dbReference type="PANTHER" id="PTHR23360">
    <property type="entry name" value="G-PROTEIN COUPLED RECEPTORS FAMILY 1 PROFILE DOMAIN-CONTAINING PROTEIN-RELATED"/>
    <property type="match status" value="1"/>
</dbReference>
<evidence type="ECO:0008006" key="8">
    <source>
        <dbReference type="Google" id="ProtNLM"/>
    </source>
</evidence>
<evidence type="ECO:0000256" key="5">
    <source>
        <dbReference type="SAM" id="Phobius"/>
    </source>
</evidence>
<dbReference type="SMART" id="SM01381">
    <property type="entry name" value="7TM_GPCR_Srsx"/>
    <property type="match status" value="1"/>
</dbReference>
<dbReference type="InterPro" id="IPR047130">
    <property type="entry name" value="7TM_GPCR_Srsx_nematod"/>
</dbReference>
<dbReference type="EMBL" id="JAVFWL010000004">
    <property type="protein sequence ID" value="KAK6748170.1"/>
    <property type="molecule type" value="Genomic_DNA"/>
</dbReference>
<evidence type="ECO:0000256" key="4">
    <source>
        <dbReference type="ARBA" id="ARBA00023136"/>
    </source>
</evidence>
<evidence type="ECO:0000313" key="6">
    <source>
        <dbReference type="EMBL" id="KAK6748170.1"/>
    </source>
</evidence>
<feature type="transmembrane region" description="Helical" evidence="5">
    <location>
        <begin position="688"/>
        <end position="711"/>
    </location>
</feature>
<feature type="transmembrane region" description="Helical" evidence="5">
    <location>
        <begin position="649"/>
        <end position="676"/>
    </location>
</feature>
<comment type="caution">
    <text evidence="6">The sequence shown here is derived from an EMBL/GenBank/DDBJ whole genome shotgun (WGS) entry which is preliminary data.</text>
</comment>
<protein>
    <recommendedName>
        <fullName evidence="8">Reverse transcriptase domain-containing protein</fullName>
    </recommendedName>
</protein>